<dbReference type="Proteomes" id="UP000198769">
    <property type="component" value="Unassembled WGS sequence"/>
</dbReference>
<dbReference type="AlphaFoldDB" id="A0A1I5A289"/>
<evidence type="ECO:0000313" key="2">
    <source>
        <dbReference type="EMBL" id="SFN56460.1"/>
    </source>
</evidence>
<sequence>MFKTPDIPTDNLYKFISIFGLAIFVLSVYILVNNQQSFENSIVNSNLNHSKILLEKSQNDSKRIILDEKIEMLRIKIKVNYGIENTLKITEPEYSKINNKEGFERDYEKLKAFELDNLLLGDKAFHIEKNLKKNHENTNVYTTIPMLILSVIGIGLMIFGFSLWYNKTQKYYDKQLKHYLLY</sequence>
<dbReference type="RefSeq" id="WP_090025465.1">
    <property type="nucleotide sequence ID" value="NZ_FOVD01000005.1"/>
</dbReference>
<feature type="transmembrane region" description="Helical" evidence="1">
    <location>
        <begin position="144"/>
        <end position="165"/>
    </location>
</feature>
<dbReference type="EMBL" id="FOVD01000005">
    <property type="protein sequence ID" value="SFN56460.1"/>
    <property type="molecule type" value="Genomic_DNA"/>
</dbReference>
<evidence type="ECO:0000256" key="1">
    <source>
        <dbReference type="SAM" id="Phobius"/>
    </source>
</evidence>
<evidence type="ECO:0008006" key="4">
    <source>
        <dbReference type="Google" id="ProtNLM"/>
    </source>
</evidence>
<reference evidence="3" key="1">
    <citation type="submission" date="2016-10" db="EMBL/GenBank/DDBJ databases">
        <authorList>
            <person name="Varghese N."/>
            <person name="Submissions S."/>
        </authorList>
    </citation>
    <scope>NUCLEOTIDE SEQUENCE [LARGE SCALE GENOMIC DNA]</scope>
    <source>
        <strain evidence="3">DSM 25575</strain>
    </source>
</reference>
<dbReference type="OrthoDB" id="7068197at2"/>
<accession>A0A1I5A289</accession>
<name>A0A1I5A289_CHROL</name>
<keyword evidence="1" id="KW-0812">Transmembrane</keyword>
<keyword evidence="1" id="KW-1133">Transmembrane helix</keyword>
<evidence type="ECO:0000313" key="3">
    <source>
        <dbReference type="Proteomes" id="UP000198769"/>
    </source>
</evidence>
<feature type="transmembrane region" description="Helical" evidence="1">
    <location>
        <begin position="12"/>
        <end position="32"/>
    </location>
</feature>
<keyword evidence="3" id="KW-1185">Reference proteome</keyword>
<proteinExistence type="predicted"/>
<protein>
    <recommendedName>
        <fullName evidence="4">Four helix bundle sensory module for signal transduction</fullName>
    </recommendedName>
</protein>
<gene>
    <name evidence="2" type="ORF">SAMN05421594_3261</name>
</gene>
<keyword evidence="1" id="KW-0472">Membrane</keyword>
<organism evidence="2 3">
    <name type="scientific">Chryseobacterium oleae</name>
    <dbReference type="NCBI Taxonomy" id="491207"/>
    <lineage>
        <taxon>Bacteria</taxon>
        <taxon>Pseudomonadati</taxon>
        <taxon>Bacteroidota</taxon>
        <taxon>Flavobacteriia</taxon>
        <taxon>Flavobacteriales</taxon>
        <taxon>Weeksellaceae</taxon>
        <taxon>Chryseobacterium group</taxon>
        <taxon>Chryseobacterium</taxon>
    </lineage>
</organism>